<comment type="similarity">
    <text evidence="1">Belongs to the LytR/CpsA/Psr (LCP) family.</text>
</comment>
<reference evidence="3" key="1">
    <citation type="submission" date="2021-01" db="EMBL/GenBank/DDBJ databases">
        <title>Whole genome shotgun sequence of Planosporangium mesophilum NBRC 109066.</title>
        <authorList>
            <person name="Komaki H."/>
            <person name="Tamura T."/>
        </authorList>
    </citation>
    <scope>NUCLEOTIDE SEQUENCE</scope>
    <source>
        <strain evidence="3">NBRC 109066</strain>
    </source>
</reference>
<proteinExistence type="inferred from homology"/>
<sequence length="356" mass="38215">MVILGVVLMAFSAATLLSGRYLLIRYAKSLHLENLLGDARARGSSIDGPVNVLLVGLDERPGENADGVRADSVVIVHLPAGHQQAYLVPVPRDTLATIPAFPKSGYPGGRDKVNAAFEYGSQGGGGRAGGFALLAMTVRQLTGVSFNGAAIVNFGGFQSLVTALGGVDLCVDETVVSIHVGTDASGRFHPPYQMTDDGPVPIPGTTPQVYRPGCQHMRAWQALDYVRQRELLPDGDYGRQRHQLQFLRAVLTQASRSRVLSDPVRLDAVLRAAGPALTFDGGGAPIGSWLFTFRNIRADRSVLLKTNGGAFNTAELDGQQVELLTDLSLTLFQQLRRDALDEFVAAHRDWVVSPFS</sequence>
<dbReference type="PANTHER" id="PTHR33392">
    <property type="entry name" value="POLYISOPRENYL-TEICHOIC ACID--PEPTIDOGLYCAN TEICHOIC ACID TRANSFERASE TAGU"/>
    <property type="match status" value="1"/>
</dbReference>
<organism evidence="3 4">
    <name type="scientific">Planosporangium mesophilum</name>
    <dbReference type="NCBI Taxonomy" id="689768"/>
    <lineage>
        <taxon>Bacteria</taxon>
        <taxon>Bacillati</taxon>
        <taxon>Actinomycetota</taxon>
        <taxon>Actinomycetes</taxon>
        <taxon>Micromonosporales</taxon>
        <taxon>Micromonosporaceae</taxon>
        <taxon>Planosporangium</taxon>
    </lineage>
</organism>
<keyword evidence="4" id="KW-1185">Reference proteome</keyword>
<gene>
    <name evidence="3" type="ORF">Pme01_51800</name>
</gene>
<evidence type="ECO:0000313" key="4">
    <source>
        <dbReference type="Proteomes" id="UP000599074"/>
    </source>
</evidence>
<dbReference type="Gene3D" id="3.40.630.190">
    <property type="entry name" value="LCP protein"/>
    <property type="match status" value="1"/>
</dbReference>
<accession>A0A8J3TEX5</accession>
<dbReference type="InterPro" id="IPR004474">
    <property type="entry name" value="LytR_CpsA_psr"/>
</dbReference>
<dbReference type="Pfam" id="PF03816">
    <property type="entry name" value="LytR_cpsA_psr"/>
    <property type="match status" value="1"/>
</dbReference>
<dbReference type="PANTHER" id="PTHR33392:SF6">
    <property type="entry name" value="POLYISOPRENYL-TEICHOIC ACID--PEPTIDOGLYCAN TEICHOIC ACID TRANSFERASE TAGU"/>
    <property type="match status" value="1"/>
</dbReference>
<protein>
    <recommendedName>
        <fullName evidence="2">Cell envelope-related transcriptional attenuator domain-containing protein</fullName>
    </recommendedName>
</protein>
<feature type="domain" description="Cell envelope-related transcriptional attenuator" evidence="2">
    <location>
        <begin position="69"/>
        <end position="255"/>
    </location>
</feature>
<evidence type="ECO:0000313" key="3">
    <source>
        <dbReference type="EMBL" id="GII25583.1"/>
    </source>
</evidence>
<evidence type="ECO:0000256" key="1">
    <source>
        <dbReference type="ARBA" id="ARBA00006068"/>
    </source>
</evidence>
<evidence type="ECO:0000259" key="2">
    <source>
        <dbReference type="Pfam" id="PF03816"/>
    </source>
</evidence>
<comment type="caution">
    <text evidence="3">The sequence shown here is derived from an EMBL/GenBank/DDBJ whole genome shotgun (WGS) entry which is preliminary data.</text>
</comment>
<dbReference type="InterPro" id="IPR050922">
    <property type="entry name" value="LytR/CpsA/Psr_CW_biosynth"/>
</dbReference>
<dbReference type="Proteomes" id="UP000599074">
    <property type="component" value="Unassembled WGS sequence"/>
</dbReference>
<name>A0A8J3TEX5_9ACTN</name>
<dbReference type="EMBL" id="BOON01000054">
    <property type="protein sequence ID" value="GII25583.1"/>
    <property type="molecule type" value="Genomic_DNA"/>
</dbReference>
<dbReference type="AlphaFoldDB" id="A0A8J3TEX5"/>